<dbReference type="PRINTS" id="PR00320">
    <property type="entry name" value="GPROTEINBRPT"/>
</dbReference>
<dbReference type="PROSITE" id="PS50082">
    <property type="entry name" value="WD_REPEATS_2"/>
    <property type="match status" value="3"/>
</dbReference>
<protein>
    <recommendedName>
        <fullName evidence="4">ORC1/DEAH AAA+ ATPase domain-containing protein</fullName>
    </recommendedName>
</protein>
<sequence length="1461" mass="155549">MNQPGEDQWRRRLVTIAVRDYHYARDDFAARIDAQVETVCDWLTAPTLHGREFQHESLNPGTRSHITDFVAEQRLDSADADDVLVLYVTGHGVKGGSGNHYLVLPDSVEKDPLHTCYSTVDLLAVVLGSGAEHVLIIVDSCCAGALDSQWALLSKDLPKARRELKTLMVLATADFDTKTRVGEFADLLRLVYERLQGPAEIKGSYLTVNELFTEIGSVLTQHPELGEPMSIWPRSVMHPTCTPCLPNPAYVPPIDLVDASRQQVSITQAELDDYWTSRASGRISKEDPGWYFSGRVELMESVVEFLRDGEGIQIIAGAAGSGKSAILARAVTLSDPQFRRNNPAVLDGISPAVLPPEGCIDAAVLAREMDTEQFCVELLDLLGGSRSTSDEDAFQQLKAHLIARRKRPLIAVDGVDESTHPDRLITGVLAPLARLTDDAGTPRVQFLLGLRTGESGSPISDEDSGLLGLLQRAVQGTVLSVVRTDETPSVTADIGAYLTALLSVKGPYADTISPDDSVVKLVASNVSPSFLDARLAGDRLRDAAGQQDLSDPAWLATLADGTISLFHADLTDTADTLQHPAEHLLAVLQATAFARGRGVPWADIWPTIAEAIFGGHFANINEVIGEVLHSRLAGYLTQDVEDGRVVHRPNHVRLAEALRDKSFPAHDDHGQSETSSEIHARIARALAGLVDDTGLAPPHPYLARHLIDHAHRGRVLDDTHVPAAVLPWEPGARVRGLLGMPPPANASSGRLAAWASIEPYLGNVDIPSRRMSLAFASASAGLPLSPSVDADPFTPAWAHWQLPPGNVVAASTYSQADSMLMAGLPLPNGRVLLATAGSSDGTVRVWDPIAGTAVGEPWLAHDEAITAVVTLRPDDEPLLLATGSETGMVRVWDPIAGTAVGEPWLAHEDGINAMTVLRNPIRGRRLLTVGHDQRGTVQLWDPLTGAPAGRARRAQHVVSAMLVLRLTDSRQLLITGGADDGMVHIQDADTRGANWKQIEAHDDSVTAIAVLRLAGRRPVLVTASLDGTVRMWNPVLCTEVGDPWYAHEDGVSAMVVVQQPGGSKLLATAGISDGMVRVWDPVDRTAVGDPWHAHGQGVSALVALPPARPGQRVLLASGGGGLDRTVRLWDPLTEAARRRVPADDDAVSALVVLRQVGGKVLLASGGGAFDGTVRLWDATTGTAVGQPWQAHESDVLTTLVTMRLPRSRVVLATGGIDGMVQLWNPFSGTVIGDPWQVNDRGVSSLVTMRLPDGRVLLAAGDSDGMVQVWDPLTATAVGNPWHAHDRGVSAMIEFRLPDRRVLLATGGFDGMVQVWDPLTATAVGNPWHANDHDVSALVVLPQRDGGALLAASGGFDGIVGVLDPVAGTAVGQPWHAHDRGVSAMTALALGGGQALLASGGSDNALKVWNPTDGSEIARIVTGRGIRSLATFVENARRYVVVGGDGGIACCTVNIPASPADP</sequence>
<feature type="repeat" description="WD" evidence="3">
    <location>
        <begin position="998"/>
        <end position="1033"/>
    </location>
</feature>
<feature type="repeat" description="WD" evidence="3">
    <location>
        <begin position="836"/>
        <end position="847"/>
    </location>
</feature>
<keyword evidence="2" id="KW-0677">Repeat</keyword>
<dbReference type="PANTHER" id="PTHR19848">
    <property type="entry name" value="WD40 REPEAT PROTEIN"/>
    <property type="match status" value="1"/>
</dbReference>
<dbReference type="Gene3D" id="3.40.50.1460">
    <property type="match status" value="1"/>
</dbReference>
<dbReference type="InterPro" id="IPR001680">
    <property type="entry name" value="WD40_rpt"/>
</dbReference>
<dbReference type="SUPFAM" id="SSF50978">
    <property type="entry name" value="WD40 repeat-like"/>
    <property type="match status" value="2"/>
</dbReference>
<evidence type="ECO:0000313" key="5">
    <source>
        <dbReference type="EMBL" id="ORB68793.1"/>
    </source>
</evidence>
<keyword evidence="6" id="KW-1185">Reference proteome</keyword>
<accession>A0A1X0K0X1</accession>
<dbReference type="PANTHER" id="PTHR19848:SF8">
    <property type="entry name" value="F-BOX AND WD REPEAT DOMAIN CONTAINING 7"/>
    <property type="match status" value="1"/>
</dbReference>
<comment type="caution">
    <text evidence="5">The sequence shown here is derived from an EMBL/GenBank/DDBJ whole genome shotgun (WGS) entry which is preliminary data.</text>
</comment>
<feature type="repeat" description="WD" evidence="3">
    <location>
        <begin position="1395"/>
        <end position="1418"/>
    </location>
</feature>
<gene>
    <name evidence="5" type="ORF">BST47_02585</name>
</gene>
<dbReference type="OrthoDB" id="134501at2"/>
<dbReference type="GO" id="GO:0016887">
    <property type="term" value="F:ATP hydrolysis activity"/>
    <property type="evidence" value="ECO:0007669"/>
    <property type="project" value="InterPro"/>
</dbReference>
<organism evidence="5 6">
    <name type="scientific">Mycolicibacterium tusciae</name>
    <dbReference type="NCBI Taxonomy" id="75922"/>
    <lineage>
        <taxon>Bacteria</taxon>
        <taxon>Bacillati</taxon>
        <taxon>Actinomycetota</taxon>
        <taxon>Actinomycetes</taxon>
        <taxon>Mycobacteriales</taxon>
        <taxon>Mycobacteriaceae</taxon>
        <taxon>Mycolicibacterium</taxon>
    </lineage>
</organism>
<dbReference type="SUPFAM" id="SSF50993">
    <property type="entry name" value="Peptidase/esterase 'gauge' domain"/>
    <property type="match status" value="1"/>
</dbReference>
<dbReference type="InterPro" id="IPR015943">
    <property type="entry name" value="WD40/YVTN_repeat-like_dom_sf"/>
</dbReference>
<dbReference type="STRING" id="75922.BST47_02585"/>
<evidence type="ECO:0000256" key="3">
    <source>
        <dbReference type="PROSITE-ProRule" id="PRU00221"/>
    </source>
</evidence>
<reference evidence="5 6" key="1">
    <citation type="submission" date="2017-02" db="EMBL/GenBank/DDBJ databases">
        <title>The new phylogeny of genus Mycobacterium.</title>
        <authorList>
            <person name="Tortoli E."/>
            <person name="Trovato A."/>
            <person name="Cirillo D.M."/>
        </authorList>
    </citation>
    <scope>NUCLEOTIDE SEQUENCE [LARGE SCALE GENOMIC DNA]</scope>
    <source>
        <strain evidence="5 6">DSM 44338</strain>
    </source>
</reference>
<name>A0A1X0K0X1_9MYCO</name>
<proteinExistence type="predicted"/>
<dbReference type="SUPFAM" id="SSF52129">
    <property type="entry name" value="Caspase-like"/>
    <property type="match status" value="1"/>
</dbReference>
<dbReference type="InterPro" id="IPR020472">
    <property type="entry name" value="WD40_PAC1"/>
</dbReference>
<dbReference type="Proteomes" id="UP000192411">
    <property type="component" value="Unassembled WGS sequence"/>
</dbReference>
<evidence type="ECO:0000256" key="1">
    <source>
        <dbReference type="ARBA" id="ARBA00022574"/>
    </source>
</evidence>
<evidence type="ECO:0000259" key="4">
    <source>
        <dbReference type="Pfam" id="PF13401"/>
    </source>
</evidence>
<dbReference type="Pfam" id="PF00400">
    <property type="entry name" value="WD40"/>
    <property type="match status" value="5"/>
</dbReference>
<keyword evidence="1 3" id="KW-0853">WD repeat</keyword>
<dbReference type="EMBL" id="MVIM01000001">
    <property type="protein sequence ID" value="ORB68793.1"/>
    <property type="molecule type" value="Genomic_DNA"/>
</dbReference>
<dbReference type="Pfam" id="PF13401">
    <property type="entry name" value="AAA_22"/>
    <property type="match status" value="1"/>
</dbReference>
<dbReference type="InterPro" id="IPR036322">
    <property type="entry name" value="WD40_repeat_dom_sf"/>
</dbReference>
<dbReference type="RefSeq" id="WP_083123607.1">
    <property type="nucleotide sequence ID" value="NZ_MVIM01000001.1"/>
</dbReference>
<dbReference type="SMART" id="SM00320">
    <property type="entry name" value="WD40"/>
    <property type="match status" value="11"/>
</dbReference>
<dbReference type="Gene3D" id="2.130.10.10">
    <property type="entry name" value="YVTN repeat-like/Quinoprotein amine dehydrogenase"/>
    <property type="match status" value="4"/>
</dbReference>
<evidence type="ECO:0000313" key="6">
    <source>
        <dbReference type="Proteomes" id="UP000192411"/>
    </source>
</evidence>
<feature type="domain" description="ORC1/DEAH AAA+ ATPase" evidence="4">
    <location>
        <begin position="308"/>
        <end position="437"/>
    </location>
</feature>
<dbReference type="InterPro" id="IPR029030">
    <property type="entry name" value="Caspase-like_dom_sf"/>
</dbReference>
<evidence type="ECO:0000256" key="2">
    <source>
        <dbReference type="ARBA" id="ARBA00022737"/>
    </source>
</evidence>
<dbReference type="InterPro" id="IPR049945">
    <property type="entry name" value="AAA_22"/>
</dbReference>